<dbReference type="InterPro" id="IPR036273">
    <property type="entry name" value="CRAL/TRIO_N_dom_sf"/>
</dbReference>
<dbReference type="SUPFAM" id="SSF46938">
    <property type="entry name" value="CRAL/TRIO N-terminal domain"/>
    <property type="match status" value="1"/>
</dbReference>
<evidence type="ECO:0000313" key="3">
    <source>
        <dbReference type="Proteomes" id="UP001152759"/>
    </source>
</evidence>
<dbReference type="GO" id="GO:0016020">
    <property type="term" value="C:membrane"/>
    <property type="evidence" value="ECO:0007669"/>
    <property type="project" value="TreeGrafter"/>
</dbReference>
<dbReference type="CDD" id="cd00170">
    <property type="entry name" value="SEC14"/>
    <property type="match status" value="1"/>
</dbReference>
<dbReference type="SUPFAM" id="SSF52087">
    <property type="entry name" value="CRAL/TRIO domain"/>
    <property type="match status" value="1"/>
</dbReference>
<evidence type="ECO:0000313" key="2">
    <source>
        <dbReference type="EMBL" id="CAH0386537.1"/>
    </source>
</evidence>
<sequence>MEVIPDERIKADVEHLKEWISKEPHLPRVSDEQWLAEFLYHNKFSLEKAKRKLEAYYSLRTKYPEILRNRNPTAEEFSRLRRSLKLAFAHKPMRDGSVVFFFGLDPDGNPKDLDGTTFMKLVFMFGDLVLLRGEQGRRNLVAVVNYKNCTYQHLLKLMTVGAKIAEIFVGAYTERIKAIHCINVPSFALKPIEFMMKCFPSKLVERMQIHTGSVSSASFSEHVDEDVLCSDFGGSGPPLAQLERTS</sequence>
<dbReference type="PROSITE" id="PS50191">
    <property type="entry name" value="CRAL_TRIO"/>
    <property type="match status" value="1"/>
</dbReference>
<accession>A0A9P0A973</accession>
<name>A0A9P0A973_BEMTA</name>
<dbReference type="GO" id="GO:1902936">
    <property type="term" value="F:phosphatidylinositol bisphosphate binding"/>
    <property type="evidence" value="ECO:0007669"/>
    <property type="project" value="TreeGrafter"/>
</dbReference>
<organism evidence="2 3">
    <name type="scientific">Bemisia tabaci</name>
    <name type="common">Sweetpotato whitefly</name>
    <name type="synonym">Aleurodes tabaci</name>
    <dbReference type="NCBI Taxonomy" id="7038"/>
    <lineage>
        <taxon>Eukaryota</taxon>
        <taxon>Metazoa</taxon>
        <taxon>Ecdysozoa</taxon>
        <taxon>Arthropoda</taxon>
        <taxon>Hexapoda</taxon>
        <taxon>Insecta</taxon>
        <taxon>Pterygota</taxon>
        <taxon>Neoptera</taxon>
        <taxon>Paraneoptera</taxon>
        <taxon>Hemiptera</taxon>
        <taxon>Sternorrhyncha</taxon>
        <taxon>Aleyrodoidea</taxon>
        <taxon>Aleyrodidae</taxon>
        <taxon>Aleyrodinae</taxon>
        <taxon>Bemisia</taxon>
    </lineage>
</organism>
<dbReference type="PRINTS" id="PR00180">
    <property type="entry name" value="CRETINALDHBP"/>
</dbReference>
<dbReference type="PANTHER" id="PTHR10174">
    <property type="entry name" value="ALPHA-TOCOPHEROL TRANSFER PROTEIN-RELATED"/>
    <property type="match status" value="1"/>
</dbReference>
<dbReference type="Gene3D" id="3.40.525.10">
    <property type="entry name" value="CRAL-TRIO lipid binding domain"/>
    <property type="match status" value="1"/>
</dbReference>
<evidence type="ECO:0000259" key="1">
    <source>
        <dbReference type="PROSITE" id="PS50191"/>
    </source>
</evidence>
<dbReference type="PANTHER" id="PTHR10174:SF222">
    <property type="entry name" value="GH10083P-RELATED"/>
    <property type="match status" value="1"/>
</dbReference>
<dbReference type="Pfam" id="PF00650">
    <property type="entry name" value="CRAL_TRIO"/>
    <property type="match status" value="1"/>
</dbReference>
<protein>
    <recommendedName>
        <fullName evidence="1">CRAL-TRIO domain-containing protein</fullName>
    </recommendedName>
</protein>
<gene>
    <name evidence="2" type="ORF">BEMITA_LOCUS5639</name>
</gene>
<proteinExistence type="predicted"/>
<feature type="domain" description="CRAL-TRIO" evidence="1">
    <location>
        <begin position="76"/>
        <end position="240"/>
    </location>
</feature>
<dbReference type="EMBL" id="OU963864">
    <property type="protein sequence ID" value="CAH0386537.1"/>
    <property type="molecule type" value="Genomic_DNA"/>
</dbReference>
<dbReference type="AlphaFoldDB" id="A0A9P0A973"/>
<keyword evidence="3" id="KW-1185">Reference proteome</keyword>
<dbReference type="InterPro" id="IPR001251">
    <property type="entry name" value="CRAL-TRIO_dom"/>
</dbReference>
<reference evidence="2" key="1">
    <citation type="submission" date="2021-12" db="EMBL/GenBank/DDBJ databases">
        <authorList>
            <person name="King R."/>
        </authorList>
    </citation>
    <scope>NUCLEOTIDE SEQUENCE</scope>
</reference>
<dbReference type="Proteomes" id="UP001152759">
    <property type="component" value="Chromosome 3"/>
</dbReference>
<dbReference type="InterPro" id="IPR036865">
    <property type="entry name" value="CRAL-TRIO_dom_sf"/>
</dbReference>